<proteinExistence type="predicted"/>
<dbReference type="EMBL" id="VIFY01000141">
    <property type="protein sequence ID" value="TQB69673.1"/>
    <property type="molecule type" value="Genomic_DNA"/>
</dbReference>
<dbReference type="STRING" id="5098.A0A507QPC6"/>
<evidence type="ECO:0000313" key="2">
    <source>
        <dbReference type="Proteomes" id="UP000319663"/>
    </source>
</evidence>
<organism evidence="1 2">
    <name type="scientific">Monascus purpureus</name>
    <name type="common">Red mold</name>
    <name type="synonym">Monascus anka</name>
    <dbReference type="NCBI Taxonomy" id="5098"/>
    <lineage>
        <taxon>Eukaryota</taxon>
        <taxon>Fungi</taxon>
        <taxon>Dikarya</taxon>
        <taxon>Ascomycota</taxon>
        <taxon>Pezizomycotina</taxon>
        <taxon>Eurotiomycetes</taxon>
        <taxon>Eurotiomycetidae</taxon>
        <taxon>Eurotiales</taxon>
        <taxon>Aspergillaceae</taxon>
        <taxon>Monascus</taxon>
    </lineage>
</organism>
<keyword evidence="2" id="KW-1185">Reference proteome</keyword>
<reference evidence="1 2" key="1">
    <citation type="submission" date="2019-06" db="EMBL/GenBank/DDBJ databases">
        <title>Wine fermentation using esterase from Monascus purpureus.</title>
        <authorList>
            <person name="Geng C."/>
            <person name="Zhang Y."/>
        </authorList>
    </citation>
    <scope>NUCLEOTIDE SEQUENCE [LARGE SCALE GENOMIC DNA]</scope>
    <source>
        <strain evidence="1">HQ1</strain>
    </source>
</reference>
<name>A0A507QPC6_MONPU</name>
<comment type="caution">
    <text evidence="1">The sequence shown here is derived from an EMBL/GenBank/DDBJ whole genome shotgun (WGS) entry which is preliminary data.</text>
</comment>
<evidence type="ECO:0000313" key="1">
    <source>
        <dbReference type="EMBL" id="TQB69673.1"/>
    </source>
</evidence>
<dbReference type="AlphaFoldDB" id="A0A507QPC6"/>
<sequence>MDQYEPPICNLSEARAIFNSVNPTPYQRLTPLEDFENSKRTPGTPKDLNTADRIEWYMEIDHHQTWGFVIYRTTYNSDADWTVFLQHLRSRMESSLTVFNGLDILDSFTLTVLEDRSLFDGASADTVRRHFQQWSLDAFQAEQRTAEQLAPRIGQSPRYRYCIQVDADSLASIIHDGSAPEVYRRKTAWVKIIDKSWYLGRSVGTMEELEPIEGLGVNDVGWMKISFENVMTEWYTRLWQWNFWTSHYQRPPRVVN</sequence>
<dbReference type="OrthoDB" id="4424523at2759"/>
<gene>
    <name evidence="1" type="ORF">MPDQ_001538</name>
</gene>
<protein>
    <submittedName>
        <fullName evidence="1">Uncharacterized protein</fullName>
    </submittedName>
</protein>
<accession>A0A507QPC6</accession>
<dbReference type="Proteomes" id="UP000319663">
    <property type="component" value="Unassembled WGS sequence"/>
</dbReference>